<protein>
    <recommendedName>
        <fullName evidence="4">Pilus formation protein N-terminal domain-containing protein</fullName>
    </recommendedName>
</protein>
<keyword evidence="3" id="KW-1185">Reference proteome</keyword>
<gene>
    <name evidence="2" type="ORF">GGR21_001571</name>
</gene>
<feature type="signal peptide" evidence="1">
    <location>
        <begin position="1"/>
        <end position="20"/>
    </location>
</feature>
<reference evidence="2 3" key="1">
    <citation type="submission" date="2020-08" db="EMBL/GenBank/DDBJ databases">
        <title>Genomic Encyclopedia of Type Strains, Phase IV (KMG-IV): sequencing the most valuable type-strain genomes for metagenomic binning, comparative biology and taxonomic classification.</title>
        <authorList>
            <person name="Goeker M."/>
        </authorList>
    </citation>
    <scope>NUCLEOTIDE SEQUENCE [LARGE SCALE GENOMIC DNA]</scope>
    <source>
        <strain evidence="2 3">DSM 104969</strain>
    </source>
</reference>
<evidence type="ECO:0000256" key="1">
    <source>
        <dbReference type="SAM" id="SignalP"/>
    </source>
</evidence>
<evidence type="ECO:0000313" key="3">
    <source>
        <dbReference type="Proteomes" id="UP000555103"/>
    </source>
</evidence>
<evidence type="ECO:0000313" key="2">
    <source>
        <dbReference type="EMBL" id="MBB4035676.1"/>
    </source>
</evidence>
<proteinExistence type="predicted"/>
<organism evidence="2 3">
    <name type="scientific">Dysgonomonas hofstadii</name>
    <dbReference type="NCBI Taxonomy" id="637886"/>
    <lineage>
        <taxon>Bacteria</taxon>
        <taxon>Pseudomonadati</taxon>
        <taxon>Bacteroidota</taxon>
        <taxon>Bacteroidia</taxon>
        <taxon>Bacteroidales</taxon>
        <taxon>Dysgonomonadaceae</taxon>
        <taxon>Dysgonomonas</taxon>
    </lineage>
</organism>
<dbReference type="AlphaFoldDB" id="A0A840CJY1"/>
<dbReference type="RefSeq" id="WP_183306609.1">
    <property type="nucleotide sequence ID" value="NZ_JACIEP010000005.1"/>
</dbReference>
<feature type="chain" id="PRO_5032277077" description="Pilus formation protein N-terminal domain-containing protein" evidence="1">
    <location>
        <begin position="21"/>
        <end position="369"/>
    </location>
</feature>
<dbReference type="Proteomes" id="UP000555103">
    <property type="component" value="Unassembled WGS sequence"/>
</dbReference>
<name>A0A840CJY1_9BACT</name>
<comment type="caution">
    <text evidence="2">The sequence shown here is derived from an EMBL/GenBank/DDBJ whole genome shotgun (WGS) entry which is preliminary data.</text>
</comment>
<keyword evidence="1" id="KW-0732">Signal</keyword>
<accession>A0A840CJY1</accession>
<sequence length="369" mass="41365">MNSKLSIILLLISAFIFSFIGCNNDDEPKTDTTSIVLEIGYPIQISLMEGNDDYSIVIGDQEIAEASYTRESKKNGILELNGKKQGKTTITVVDNITGDKLIINTEVIIHDFIIDEKEVNLTMFVPTDIFIQSGNRKYEITVKDKEIAGASIFQSSAQEDGKTYYGITFSGITPGSTEIYVKDIILDETITIHINVSFPYLSLVTEKVVTDVQVTDSDIKTAIETDLKENALFKDNYVYSMIRGYKNMPLYIFKNREDAKNGKIAQEGLFSFLVGADGYGLYYTVNDERHSILAQAPVSSYTTIFKLFDMHFISQAVTTVEDDKILLTEDVTEKYKKIYPSVKQVKIESLLKLETIADLSLPLGLTQND</sequence>
<dbReference type="PROSITE" id="PS51257">
    <property type="entry name" value="PROKAR_LIPOPROTEIN"/>
    <property type="match status" value="1"/>
</dbReference>
<dbReference type="EMBL" id="JACIEP010000005">
    <property type="protein sequence ID" value="MBB4035676.1"/>
    <property type="molecule type" value="Genomic_DNA"/>
</dbReference>
<evidence type="ECO:0008006" key="4">
    <source>
        <dbReference type="Google" id="ProtNLM"/>
    </source>
</evidence>